<dbReference type="CDD" id="cd00156">
    <property type="entry name" value="REC"/>
    <property type="match status" value="1"/>
</dbReference>
<name>B0C1X9_ACAM1</name>
<dbReference type="HOGENOM" id="CLU_000445_69_17_3"/>
<dbReference type="PROSITE" id="PS50110">
    <property type="entry name" value="RESPONSE_REGULATORY"/>
    <property type="match status" value="1"/>
</dbReference>
<dbReference type="OrthoDB" id="468357at2"/>
<dbReference type="Pfam" id="PF00072">
    <property type="entry name" value="Response_reg"/>
    <property type="match status" value="1"/>
</dbReference>
<accession>B0C1X9</accession>
<dbReference type="PANTHER" id="PTHR44591">
    <property type="entry name" value="STRESS RESPONSE REGULATOR PROTEIN 1"/>
    <property type="match status" value="1"/>
</dbReference>
<dbReference type="Proteomes" id="UP000000268">
    <property type="component" value="Chromosome"/>
</dbReference>
<feature type="domain" description="Response regulatory" evidence="3">
    <location>
        <begin position="2"/>
        <end position="119"/>
    </location>
</feature>
<evidence type="ECO:0000259" key="3">
    <source>
        <dbReference type="PROSITE" id="PS50110"/>
    </source>
</evidence>
<dbReference type="SMART" id="SM00448">
    <property type="entry name" value="REC"/>
    <property type="match status" value="1"/>
</dbReference>
<dbReference type="EMBL" id="CP000828">
    <property type="protein sequence ID" value="ABW26145.1"/>
    <property type="molecule type" value="Genomic_DNA"/>
</dbReference>
<dbReference type="InterPro" id="IPR011006">
    <property type="entry name" value="CheY-like_superfamily"/>
</dbReference>
<keyword evidence="5" id="KW-1185">Reference proteome</keyword>
<dbReference type="PANTHER" id="PTHR44591:SF23">
    <property type="entry name" value="CHEY SUBFAMILY"/>
    <property type="match status" value="1"/>
</dbReference>
<dbReference type="SUPFAM" id="SSF52172">
    <property type="entry name" value="CheY-like"/>
    <property type="match status" value="1"/>
</dbReference>
<gene>
    <name evidence="4" type="ordered locus">AM1_1106</name>
</gene>
<sequence>MRLLVIDDSAVDRLALVSMLQNLGHDVDECEGTENALRQIESGNYNLVFLDVVMPGQDGYKFLRSLRLNPTTADQYVVFCSSKTTPLEVNYGIKRAGANDYLTKPVTNETVEEILQRVNA</sequence>
<protein>
    <submittedName>
        <fullName evidence="4">Response regulator receiver domain protein</fullName>
    </submittedName>
</protein>
<evidence type="ECO:0000313" key="5">
    <source>
        <dbReference type="Proteomes" id="UP000000268"/>
    </source>
</evidence>
<dbReference type="GO" id="GO:0000160">
    <property type="term" value="P:phosphorelay signal transduction system"/>
    <property type="evidence" value="ECO:0007669"/>
    <property type="project" value="InterPro"/>
</dbReference>
<evidence type="ECO:0000313" key="4">
    <source>
        <dbReference type="EMBL" id="ABW26145.1"/>
    </source>
</evidence>
<dbReference type="InterPro" id="IPR001789">
    <property type="entry name" value="Sig_transdc_resp-reg_receiver"/>
</dbReference>
<dbReference type="eggNOG" id="COG0745">
    <property type="taxonomic scope" value="Bacteria"/>
</dbReference>
<dbReference type="Gene3D" id="3.40.50.2300">
    <property type="match status" value="1"/>
</dbReference>
<evidence type="ECO:0000256" key="2">
    <source>
        <dbReference type="PROSITE-ProRule" id="PRU00169"/>
    </source>
</evidence>
<organism evidence="4 5">
    <name type="scientific">Acaryochloris marina (strain MBIC 11017)</name>
    <dbReference type="NCBI Taxonomy" id="329726"/>
    <lineage>
        <taxon>Bacteria</taxon>
        <taxon>Bacillati</taxon>
        <taxon>Cyanobacteriota</taxon>
        <taxon>Cyanophyceae</taxon>
        <taxon>Acaryochloridales</taxon>
        <taxon>Acaryochloridaceae</taxon>
        <taxon>Acaryochloris</taxon>
    </lineage>
</organism>
<dbReference type="InterPro" id="IPR050595">
    <property type="entry name" value="Bact_response_regulator"/>
</dbReference>
<dbReference type="AlphaFoldDB" id="B0C1X9"/>
<proteinExistence type="predicted"/>
<feature type="modified residue" description="4-aspartylphosphate" evidence="2">
    <location>
        <position position="51"/>
    </location>
</feature>
<dbReference type="RefSeq" id="WP_012161699.1">
    <property type="nucleotide sequence ID" value="NC_009925.1"/>
</dbReference>
<keyword evidence="1 2" id="KW-0597">Phosphoprotein</keyword>
<evidence type="ECO:0000256" key="1">
    <source>
        <dbReference type="ARBA" id="ARBA00022553"/>
    </source>
</evidence>
<reference evidence="4 5" key="1">
    <citation type="journal article" date="2008" name="Proc. Natl. Acad. Sci. U.S.A.">
        <title>Niche adaptation and genome expansion in the chlorophyll d-producing cyanobacterium Acaryochloris marina.</title>
        <authorList>
            <person name="Swingley W.D."/>
            <person name="Chen M."/>
            <person name="Cheung P.C."/>
            <person name="Conrad A.L."/>
            <person name="Dejesa L.C."/>
            <person name="Hao J."/>
            <person name="Honchak B.M."/>
            <person name="Karbach L.E."/>
            <person name="Kurdoglu A."/>
            <person name="Lahiri S."/>
            <person name="Mastrian S.D."/>
            <person name="Miyashita H."/>
            <person name="Page L."/>
            <person name="Ramakrishna P."/>
            <person name="Satoh S."/>
            <person name="Sattley W.M."/>
            <person name="Shimada Y."/>
            <person name="Taylor H.L."/>
            <person name="Tomo T."/>
            <person name="Tsuchiya T."/>
            <person name="Wang Z.T."/>
            <person name="Raymond J."/>
            <person name="Mimuro M."/>
            <person name="Blankenship R.E."/>
            <person name="Touchman J.W."/>
        </authorList>
    </citation>
    <scope>NUCLEOTIDE SEQUENCE [LARGE SCALE GENOMIC DNA]</scope>
    <source>
        <strain evidence="5">MBIC 11017</strain>
    </source>
</reference>
<dbReference type="KEGG" id="amr:AM1_1106"/>
<dbReference type="STRING" id="329726.AM1_1106"/>